<feature type="signal peptide" evidence="19">
    <location>
        <begin position="1"/>
        <end position="39"/>
    </location>
</feature>
<evidence type="ECO:0000256" key="12">
    <source>
        <dbReference type="ARBA" id="ARBA00023139"/>
    </source>
</evidence>
<keyword evidence="11" id="KW-0472">Membrane</keyword>
<dbReference type="InterPro" id="IPR024134">
    <property type="entry name" value="SOD_Cu/Zn_/chaperone"/>
</dbReference>
<dbReference type="PROSITE" id="PS51257">
    <property type="entry name" value="PROKAR_LIPOPROTEIN"/>
    <property type="match status" value="1"/>
</dbReference>
<keyword evidence="9 17" id="KW-0560">Oxidoreductase</keyword>
<evidence type="ECO:0000256" key="11">
    <source>
        <dbReference type="ARBA" id="ARBA00023136"/>
    </source>
</evidence>
<evidence type="ECO:0000256" key="9">
    <source>
        <dbReference type="ARBA" id="ARBA00023002"/>
    </source>
</evidence>
<evidence type="ECO:0000256" key="15">
    <source>
        <dbReference type="ARBA" id="ARBA00024900"/>
    </source>
</evidence>
<dbReference type="GO" id="GO:0004784">
    <property type="term" value="F:superoxide dismutase activity"/>
    <property type="evidence" value="ECO:0007669"/>
    <property type="project" value="UniProtKB-EC"/>
</dbReference>
<dbReference type="InterPro" id="IPR001424">
    <property type="entry name" value="SOD_Cu_Zn_dom"/>
</dbReference>
<keyword evidence="12" id="KW-0564">Palmitate</keyword>
<keyword evidence="4" id="KW-1003">Cell membrane</keyword>
<dbReference type="Gene3D" id="2.60.40.200">
    <property type="entry name" value="Superoxide dismutase, copper/zinc binding domain"/>
    <property type="match status" value="1"/>
</dbReference>
<dbReference type="PANTHER" id="PTHR10003">
    <property type="entry name" value="SUPEROXIDE DISMUTASE CU-ZN -RELATED"/>
    <property type="match status" value="1"/>
</dbReference>
<dbReference type="EC" id="1.15.1.1" evidence="2 17"/>
<evidence type="ECO:0000259" key="20">
    <source>
        <dbReference type="Pfam" id="PF00080"/>
    </source>
</evidence>
<evidence type="ECO:0000256" key="2">
    <source>
        <dbReference type="ARBA" id="ARBA00012682"/>
    </source>
</evidence>
<dbReference type="STRING" id="1841860.GCA_900157375_00936"/>
<feature type="region of interest" description="Disordered" evidence="18">
    <location>
        <begin position="36"/>
        <end position="69"/>
    </location>
</feature>
<keyword evidence="22" id="KW-1185">Reference proteome</keyword>
<dbReference type="AlphaFoldDB" id="A0A2U3NNQ3"/>
<dbReference type="Pfam" id="PF00080">
    <property type="entry name" value="Sod_Cu"/>
    <property type="match status" value="1"/>
</dbReference>
<keyword evidence="13" id="KW-1015">Disulfide bond</keyword>
<keyword evidence="7 17" id="KW-0862">Zinc</keyword>
<evidence type="ECO:0000256" key="4">
    <source>
        <dbReference type="ARBA" id="ARBA00022475"/>
    </source>
</evidence>
<evidence type="ECO:0000313" key="21">
    <source>
        <dbReference type="EMBL" id="SPM33131.1"/>
    </source>
</evidence>
<dbReference type="InterPro" id="IPR036423">
    <property type="entry name" value="SOD-like_Cu/Zn_dom_sf"/>
</dbReference>
<evidence type="ECO:0000256" key="6">
    <source>
        <dbReference type="ARBA" id="ARBA00022729"/>
    </source>
</evidence>
<evidence type="ECO:0000256" key="5">
    <source>
        <dbReference type="ARBA" id="ARBA00022723"/>
    </source>
</evidence>
<evidence type="ECO:0000256" key="7">
    <source>
        <dbReference type="ARBA" id="ARBA00022833"/>
    </source>
</evidence>
<keyword evidence="6 19" id="KW-0732">Signal</keyword>
<dbReference type="RefSeq" id="WP_077086526.1">
    <property type="nucleotide sequence ID" value="NZ_LT721901.1"/>
</dbReference>
<dbReference type="FunFam" id="2.60.40.200:FF:000012">
    <property type="entry name" value="Superoxide dismutase [Cu-Zn]"/>
    <property type="match status" value="1"/>
</dbReference>
<dbReference type="Proteomes" id="UP000240988">
    <property type="component" value="Unassembled WGS sequence"/>
</dbReference>
<comment type="cofactor">
    <cofactor evidence="17">
        <name>Zn(2+)</name>
        <dbReference type="ChEBI" id="CHEBI:29105"/>
    </cofactor>
    <text evidence="17">Binds 1 zinc ion per subunit.</text>
</comment>
<protein>
    <recommendedName>
        <fullName evidence="3 17">Superoxide dismutase [Cu-Zn]</fullName>
        <ecNumber evidence="2 17">1.15.1.1</ecNumber>
    </recommendedName>
</protein>
<accession>A0A2U3NNQ3</accession>
<comment type="function">
    <text evidence="15">Destroys radicals which are normally produced within the cells and which are toxic to biological systems. May play a role in favoring mycobacterial survival in phagocytes.</text>
</comment>
<dbReference type="NCBIfam" id="NF047631">
    <property type="entry name" value="SodCMycob"/>
    <property type="match status" value="1"/>
</dbReference>
<dbReference type="EMBL" id="FUFA01000002">
    <property type="protein sequence ID" value="SPM33131.1"/>
    <property type="molecule type" value="Genomic_DNA"/>
</dbReference>
<reference evidence="21 22" key="1">
    <citation type="submission" date="2017-01" db="EMBL/GenBank/DDBJ databases">
        <authorList>
            <consortium name="Urmite Genomes"/>
        </authorList>
    </citation>
    <scope>NUCLEOTIDE SEQUENCE [LARGE SCALE GENOMIC DNA]</scope>
    <source>
        <strain evidence="21 22">AB57</strain>
    </source>
</reference>
<keyword evidence="8" id="KW-0049">Antioxidant</keyword>
<comment type="catalytic activity">
    <reaction evidence="16 17">
        <text>2 superoxide + 2 H(+) = H2O2 + O2</text>
        <dbReference type="Rhea" id="RHEA:20696"/>
        <dbReference type="ChEBI" id="CHEBI:15378"/>
        <dbReference type="ChEBI" id="CHEBI:15379"/>
        <dbReference type="ChEBI" id="CHEBI:16240"/>
        <dbReference type="ChEBI" id="CHEBI:18421"/>
        <dbReference type="EC" id="1.15.1.1"/>
    </reaction>
</comment>
<dbReference type="PROSITE" id="PS00332">
    <property type="entry name" value="SOD_CU_ZN_2"/>
    <property type="match status" value="1"/>
</dbReference>
<dbReference type="GO" id="GO:0005507">
    <property type="term" value="F:copper ion binding"/>
    <property type="evidence" value="ECO:0007669"/>
    <property type="project" value="InterPro"/>
</dbReference>
<organism evidence="21 22">
    <name type="scientific">Mycobacterium rhizamassiliense</name>
    <dbReference type="NCBI Taxonomy" id="1841860"/>
    <lineage>
        <taxon>Bacteria</taxon>
        <taxon>Bacillati</taxon>
        <taxon>Actinomycetota</taxon>
        <taxon>Actinomycetes</taxon>
        <taxon>Mycobacteriales</taxon>
        <taxon>Mycobacteriaceae</taxon>
        <taxon>Mycobacterium</taxon>
    </lineage>
</organism>
<dbReference type="OrthoDB" id="9792957at2"/>
<comment type="cofactor">
    <cofactor evidence="17">
        <name>Cu cation</name>
        <dbReference type="ChEBI" id="CHEBI:23378"/>
    </cofactor>
    <text evidence="17">Binds 1 copper ion per subunit.</text>
</comment>
<sequence>MPMPAGRRDAVAATTSALSVSLLAASVALLSACSSPQHASSVPGTTPPVWTGSSAPAGAAGAAGAETPQAGARSVTTHLRAPDGTQVATAKFDFSNGYATITIATTGVGQIAPGFHGVHIHKVGKCEANSVGPTGGAPGDFLSAGGHFQAPGHSADPASGDLTSLQVRRDGVGTLVTTTDAFALDDLMSGEKTAIIIHAGADNFGNIPAERYTQTNGTPGPDATTMSTGDSGKRVACGVIGAG</sequence>
<evidence type="ECO:0000256" key="1">
    <source>
        <dbReference type="ARBA" id="ARBA00010457"/>
    </source>
</evidence>
<feature type="domain" description="Superoxide dismutase copper/zinc binding" evidence="20">
    <location>
        <begin position="100"/>
        <end position="240"/>
    </location>
</feature>
<evidence type="ECO:0000256" key="10">
    <source>
        <dbReference type="ARBA" id="ARBA00023008"/>
    </source>
</evidence>
<feature type="chain" id="PRO_5015563405" description="Superoxide dismutase [Cu-Zn]" evidence="19">
    <location>
        <begin position="40"/>
        <end position="243"/>
    </location>
</feature>
<evidence type="ECO:0000256" key="3">
    <source>
        <dbReference type="ARBA" id="ARBA00020928"/>
    </source>
</evidence>
<keyword evidence="10 17" id="KW-0186">Copper</keyword>
<feature type="compositionally biased region" description="Low complexity" evidence="18">
    <location>
        <begin position="51"/>
        <end position="69"/>
    </location>
</feature>
<keyword evidence="5 17" id="KW-0479">Metal-binding</keyword>
<evidence type="ECO:0000256" key="8">
    <source>
        <dbReference type="ARBA" id="ARBA00022862"/>
    </source>
</evidence>
<comment type="similarity">
    <text evidence="1 17">Belongs to the Cu-Zn superoxide dismutase family.</text>
</comment>
<evidence type="ECO:0000313" key="22">
    <source>
        <dbReference type="Proteomes" id="UP000240988"/>
    </source>
</evidence>
<evidence type="ECO:0000256" key="18">
    <source>
        <dbReference type="SAM" id="MobiDB-lite"/>
    </source>
</evidence>
<evidence type="ECO:0000256" key="13">
    <source>
        <dbReference type="ARBA" id="ARBA00023157"/>
    </source>
</evidence>
<dbReference type="SUPFAM" id="SSF49329">
    <property type="entry name" value="Cu,Zn superoxide dismutase-like"/>
    <property type="match status" value="1"/>
</dbReference>
<keyword evidence="14" id="KW-0449">Lipoprotein</keyword>
<gene>
    <name evidence="21" type="ORF">MRAB57_934</name>
</gene>
<proteinExistence type="inferred from homology"/>
<evidence type="ECO:0000256" key="19">
    <source>
        <dbReference type="SAM" id="SignalP"/>
    </source>
</evidence>
<evidence type="ECO:0000256" key="17">
    <source>
        <dbReference type="RuleBase" id="RU000393"/>
    </source>
</evidence>
<evidence type="ECO:0000256" key="16">
    <source>
        <dbReference type="ARBA" id="ARBA00049204"/>
    </source>
</evidence>
<name>A0A2U3NNQ3_9MYCO</name>
<dbReference type="InterPro" id="IPR018152">
    <property type="entry name" value="SOD_Cu/Zn_BS"/>
</dbReference>
<feature type="region of interest" description="Disordered" evidence="18">
    <location>
        <begin position="137"/>
        <end position="158"/>
    </location>
</feature>
<evidence type="ECO:0000256" key="14">
    <source>
        <dbReference type="ARBA" id="ARBA00023288"/>
    </source>
</evidence>